<dbReference type="InterPro" id="IPR023214">
    <property type="entry name" value="HAD_sf"/>
</dbReference>
<keyword evidence="3" id="KW-1185">Reference proteome</keyword>
<dbReference type="OrthoDB" id="9797743at2"/>
<dbReference type="NCBIfam" id="TIGR01509">
    <property type="entry name" value="HAD-SF-IA-v3"/>
    <property type="match status" value="1"/>
</dbReference>
<dbReference type="CDD" id="cd07505">
    <property type="entry name" value="HAD_BPGM-like"/>
    <property type="match status" value="1"/>
</dbReference>
<dbReference type="GO" id="GO:0016787">
    <property type="term" value="F:hydrolase activity"/>
    <property type="evidence" value="ECO:0007669"/>
    <property type="project" value="UniProtKB-KW"/>
</dbReference>
<protein>
    <submittedName>
        <fullName evidence="2">HAD family hydrolase</fullName>
    </submittedName>
    <submittedName>
        <fullName evidence="1">Haloacid dehalogenase</fullName>
    </submittedName>
</protein>
<name>A0A179EUD9_ENTTH</name>
<dbReference type="Proteomes" id="UP000321361">
    <property type="component" value="Unassembled WGS sequence"/>
</dbReference>
<dbReference type="Proteomes" id="UP000078516">
    <property type="component" value="Unassembled WGS sequence"/>
</dbReference>
<dbReference type="InterPro" id="IPR041492">
    <property type="entry name" value="HAD_2"/>
</dbReference>
<evidence type="ECO:0000313" key="2">
    <source>
        <dbReference type="EMBL" id="OAQ56811.1"/>
    </source>
</evidence>
<dbReference type="PRINTS" id="PR00413">
    <property type="entry name" value="HADHALOGNASE"/>
</dbReference>
<evidence type="ECO:0000313" key="1">
    <source>
        <dbReference type="EMBL" id="GEK36613.1"/>
    </source>
</evidence>
<dbReference type="GeneID" id="77487852"/>
<dbReference type="Pfam" id="PF13419">
    <property type="entry name" value="HAD_2"/>
    <property type="match status" value="1"/>
</dbReference>
<dbReference type="InterPro" id="IPR036412">
    <property type="entry name" value="HAD-like_sf"/>
</dbReference>
<evidence type="ECO:0000313" key="3">
    <source>
        <dbReference type="Proteomes" id="UP000078516"/>
    </source>
</evidence>
<dbReference type="AlphaFoldDB" id="A0A179EUD9"/>
<evidence type="ECO:0000313" key="4">
    <source>
        <dbReference type="Proteomes" id="UP000321361"/>
    </source>
</evidence>
<dbReference type="InterPro" id="IPR006439">
    <property type="entry name" value="HAD-SF_hydro_IA"/>
</dbReference>
<organism evidence="2 3">
    <name type="scientific">Enterococcus thailandicus</name>
    <dbReference type="NCBI Taxonomy" id="417368"/>
    <lineage>
        <taxon>Bacteria</taxon>
        <taxon>Bacillati</taxon>
        <taxon>Bacillota</taxon>
        <taxon>Bacilli</taxon>
        <taxon>Lactobacillales</taxon>
        <taxon>Enterococcaceae</taxon>
        <taxon>Enterococcus</taxon>
    </lineage>
</organism>
<dbReference type="KEGG" id="eth:CK496_09385"/>
<accession>A0A179EUD9</accession>
<dbReference type="EMBL" id="BJUG01000003">
    <property type="protein sequence ID" value="GEK36613.1"/>
    <property type="molecule type" value="Genomic_DNA"/>
</dbReference>
<dbReference type="InterPro" id="IPR023198">
    <property type="entry name" value="PGP-like_dom2"/>
</dbReference>
<comment type="caution">
    <text evidence="2">The sequence shown here is derived from an EMBL/GenBank/DDBJ whole genome shotgun (WGS) entry which is preliminary data.</text>
</comment>
<dbReference type="PANTHER" id="PTHR18901">
    <property type="entry name" value="2-DEOXYGLUCOSE-6-PHOSPHATE PHOSPHATASE 2"/>
    <property type="match status" value="1"/>
</dbReference>
<dbReference type="SFLD" id="SFLDG01129">
    <property type="entry name" value="C1.5:_HAD__Beta-PGM__Phosphata"/>
    <property type="match status" value="1"/>
</dbReference>
<dbReference type="NCBIfam" id="TIGR01549">
    <property type="entry name" value="HAD-SF-IA-v1"/>
    <property type="match status" value="1"/>
</dbReference>
<dbReference type="PANTHER" id="PTHR18901:SF38">
    <property type="entry name" value="PSEUDOURIDINE-5'-PHOSPHATASE"/>
    <property type="match status" value="1"/>
</dbReference>
<reference evidence="1 4" key="2">
    <citation type="submission" date="2019-07" db="EMBL/GenBank/DDBJ databases">
        <title>Whole genome shotgun sequence of Enterococcus thailandicus NBRC 101867.</title>
        <authorList>
            <person name="Hosoyama A."/>
            <person name="Uohara A."/>
            <person name="Ohji S."/>
            <person name="Ichikawa N."/>
        </authorList>
    </citation>
    <scope>NUCLEOTIDE SEQUENCE [LARGE SCALE GENOMIC DNA]</scope>
    <source>
        <strain evidence="1 4">NBRC 101867</strain>
    </source>
</reference>
<dbReference type="SFLD" id="SFLDS00003">
    <property type="entry name" value="Haloacid_Dehalogenase"/>
    <property type="match status" value="1"/>
</dbReference>
<keyword evidence="2" id="KW-0378">Hydrolase</keyword>
<reference evidence="2 3" key="1">
    <citation type="submission" date="2016-04" db="EMBL/GenBank/DDBJ databases">
        <title>Draft genome of an Enterococcus thailandicus strain isolated from bovine feces.</title>
        <authorList>
            <person name="Beukers A.G."/>
            <person name="Zaheer R."/>
            <person name="Goji N."/>
            <person name="Cook S.R."/>
            <person name="Amoako K."/>
            <person name="Chaves A.V."/>
            <person name="Ward M.P."/>
            <person name="Mcallister T.A."/>
        </authorList>
    </citation>
    <scope>NUCLEOTIDE SEQUENCE [LARGE SCALE GENOMIC DNA]</scope>
    <source>
        <strain evidence="2 3">F0711D 46</strain>
    </source>
</reference>
<sequence>MKVNAVIFDMDGLLFDTEMVYYEATQMVADQMGFPYDKEFYLRFLGVSDEEVWANYHEIFAEYGRETVQRFIDESFQETLTRFASGNVQLKPGVMELLDFLEEQDIPKVVASSNQRKVIELLLEKNNLLTRFDMIVSAENVKRAKPDPEIFLLAQQKLGTTKENTLILEDSQNGILAAEAAEIPVIMVPDLLEPSAELADKTVAVVSSLHEIPTFI</sequence>
<dbReference type="SFLD" id="SFLDG01135">
    <property type="entry name" value="C1.5.6:_HAD__Beta-PGM__Phospha"/>
    <property type="match status" value="1"/>
</dbReference>
<dbReference type="EMBL" id="LWMN01000001">
    <property type="protein sequence ID" value="OAQ56811.1"/>
    <property type="molecule type" value="Genomic_DNA"/>
</dbReference>
<gene>
    <name evidence="2" type="ORF">A6E74_00105</name>
    <name evidence="1" type="ORF">ETH01_09000</name>
</gene>
<dbReference type="Gene3D" id="1.10.150.240">
    <property type="entry name" value="Putative phosphatase, domain 2"/>
    <property type="match status" value="1"/>
</dbReference>
<proteinExistence type="predicted"/>
<dbReference type="RefSeq" id="WP_067480242.1">
    <property type="nucleotide sequence ID" value="NZ_BJUG01000003.1"/>
</dbReference>
<dbReference type="SUPFAM" id="SSF56784">
    <property type="entry name" value="HAD-like"/>
    <property type="match status" value="1"/>
</dbReference>
<dbReference type="Gene3D" id="3.40.50.1000">
    <property type="entry name" value="HAD superfamily/HAD-like"/>
    <property type="match status" value="1"/>
</dbReference>